<accession>A0A6M2F0H4</accession>
<dbReference type="InterPro" id="IPR003656">
    <property type="entry name" value="Znf_BED"/>
</dbReference>
<feature type="compositionally biased region" description="Basic and acidic residues" evidence="5">
    <location>
        <begin position="11"/>
        <end position="23"/>
    </location>
</feature>
<reference evidence="7" key="1">
    <citation type="submission" date="2020-03" db="EMBL/GenBank/DDBJ databases">
        <authorList>
            <person name="Zhang R."/>
        </authorList>
    </citation>
    <scope>NUCLEOTIDE SEQUENCE</scope>
</reference>
<dbReference type="Pfam" id="PF02892">
    <property type="entry name" value="zf-BED"/>
    <property type="match status" value="1"/>
</dbReference>
<dbReference type="EMBL" id="GILB01008706">
    <property type="protein sequence ID" value="NUU89039.1"/>
    <property type="molecule type" value="Transcribed_RNA"/>
</dbReference>
<evidence type="ECO:0000256" key="3">
    <source>
        <dbReference type="ARBA" id="ARBA00022833"/>
    </source>
</evidence>
<dbReference type="GO" id="GO:0006357">
    <property type="term" value="P:regulation of transcription by RNA polymerase II"/>
    <property type="evidence" value="ECO:0007669"/>
    <property type="project" value="TreeGrafter"/>
</dbReference>
<keyword evidence="1" id="KW-0479">Metal-binding</keyword>
<feature type="compositionally biased region" description="Polar residues" evidence="5">
    <location>
        <begin position="1"/>
        <end position="10"/>
    </location>
</feature>
<name>A0A6M2F0H4_9ROSI</name>
<dbReference type="AlphaFoldDB" id="A0A6M2F0H4"/>
<evidence type="ECO:0000256" key="4">
    <source>
        <dbReference type="PROSITE-ProRule" id="PRU00027"/>
    </source>
</evidence>
<dbReference type="GO" id="GO:1990837">
    <property type="term" value="F:sequence-specific double-stranded DNA binding"/>
    <property type="evidence" value="ECO:0007669"/>
    <property type="project" value="TreeGrafter"/>
</dbReference>
<evidence type="ECO:0000313" key="7">
    <source>
        <dbReference type="EMBL" id="NUU89039.1"/>
    </source>
</evidence>
<proteinExistence type="predicted"/>
<dbReference type="SUPFAM" id="SSF57667">
    <property type="entry name" value="beta-beta-alpha zinc fingers"/>
    <property type="match status" value="1"/>
</dbReference>
<evidence type="ECO:0000256" key="2">
    <source>
        <dbReference type="ARBA" id="ARBA00022771"/>
    </source>
</evidence>
<dbReference type="GO" id="GO:0008270">
    <property type="term" value="F:zinc ion binding"/>
    <property type="evidence" value="ECO:0007669"/>
    <property type="project" value="UniProtKB-KW"/>
</dbReference>
<dbReference type="GO" id="GO:0005634">
    <property type="term" value="C:nucleus"/>
    <property type="evidence" value="ECO:0007669"/>
    <property type="project" value="TreeGrafter"/>
</dbReference>
<feature type="region of interest" description="Disordered" evidence="5">
    <location>
        <begin position="1"/>
        <end position="63"/>
    </location>
</feature>
<dbReference type="InterPro" id="IPR036236">
    <property type="entry name" value="Znf_C2H2_sf"/>
</dbReference>
<organism evidence="7">
    <name type="scientific">Populus davidiana</name>
    <dbReference type="NCBI Taxonomy" id="266767"/>
    <lineage>
        <taxon>Eukaryota</taxon>
        <taxon>Viridiplantae</taxon>
        <taxon>Streptophyta</taxon>
        <taxon>Embryophyta</taxon>
        <taxon>Tracheophyta</taxon>
        <taxon>Spermatophyta</taxon>
        <taxon>Magnoliopsida</taxon>
        <taxon>eudicotyledons</taxon>
        <taxon>Gunneridae</taxon>
        <taxon>Pentapetalae</taxon>
        <taxon>rosids</taxon>
        <taxon>fabids</taxon>
        <taxon>Malpighiales</taxon>
        <taxon>Salicaceae</taxon>
        <taxon>Saliceae</taxon>
        <taxon>Populus</taxon>
    </lineage>
</organism>
<protein>
    <recommendedName>
        <fullName evidence="6">BED-type domain-containing protein</fullName>
    </recommendedName>
</protein>
<sequence length="111" mass="12759">MELCNISNPTRDGEEVQEARDREVEEQDFAFVPAAPIPDNEDGGRDSSRLNASGRNKRRRTSKVWQYFDEVTENGEIWAKCKSCSNSYRGESKRGTTNLRRHLEKYCAGKK</sequence>
<evidence type="ECO:0000256" key="5">
    <source>
        <dbReference type="SAM" id="MobiDB-lite"/>
    </source>
</evidence>
<keyword evidence="3" id="KW-0862">Zinc</keyword>
<dbReference type="PANTHER" id="PTHR34396">
    <property type="entry name" value="OS03G0264950 PROTEIN-RELATED"/>
    <property type="match status" value="1"/>
</dbReference>
<keyword evidence="2 4" id="KW-0863">Zinc-finger</keyword>
<feature type="domain" description="BED-type" evidence="6">
    <location>
        <begin position="59"/>
        <end position="111"/>
    </location>
</feature>
<dbReference type="SMART" id="SM00614">
    <property type="entry name" value="ZnF_BED"/>
    <property type="match status" value="1"/>
</dbReference>
<evidence type="ECO:0000256" key="1">
    <source>
        <dbReference type="ARBA" id="ARBA00022723"/>
    </source>
</evidence>
<dbReference type="InterPro" id="IPR053031">
    <property type="entry name" value="Cuticle_assoc_protein"/>
</dbReference>
<dbReference type="PROSITE" id="PS50808">
    <property type="entry name" value="ZF_BED"/>
    <property type="match status" value="1"/>
</dbReference>
<evidence type="ECO:0000259" key="6">
    <source>
        <dbReference type="PROSITE" id="PS50808"/>
    </source>
</evidence>
<dbReference type="PANTHER" id="PTHR34396:SF25">
    <property type="entry name" value="BOUNDARY ELEMENT ASSOCIATED FACTOR"/>
    <property type="match status" value="1"/>
</dbReference>